<dbReference type="KEGG" id="vg:6870716"/>
<keyword evidence="1" id="KW-1133">Transmembrane helix</keyword>
<reference evidence="2 3" key="1">
    <citation type="journal article" date="2009" name="J. Bacteriol.">
        <title>Genomic characterization of Ralstonia solanacearum phage phiRSB1, a T7-like wide-host-range phage.</title>
        <authorList>
            <person name="Kawasaki T."/>
            <person name="Shimizu M."/>
            <person name="Satsuma H."/>
            <person name="Fujiwara A."/>
            <person name="Fujie M."/>
            <person name="Usami S."/>
            <person name="Yamada T."/>
        </authorList>
    </citation>
    <scope>NUCLEOTIDE SEQUENCE [LARGE SCALE GENOMIC DNA]</scope>
</reference>
<sequence>MDKQPFDVEVEASKGDAKVGFKFTGAQAWAGAIGVLIVLGAAAAYILKTGGVL</sequence>
<dbReference type="RefSeq" id="YP_002213701.1">
    <property type="nucleotide sequence ID" value="NC_011201.1"/>
</dbReference>
<feature type="transmembrane region" description="Helical" evidence="1">
    <location>
        <begin position="28"/>
        <end position="47"/>
    </location>
</feature>
<keyword evidence="1" id="KW-0812">Transmembrane</keyword>
<evidence type="ECO:0000313" key="3">
    <source>
        <dbReference type="Proteomes" id="UP000001854"/>
    </source>
</evidence>
<name>B5BTU8_9CAUD</name>
<accession>B5BTU8</accession>
<evidence type="ECO:0000313" key="2">
    <source>
        <dbReference type="EMBL" id="BAG70370.1"/>
    </source>
</evidence>
<dbReference type="EMBL" id="AB451219">
    <property type="protein sequence ID" value="BAG70370.1"/>
    <property type="molecule type" value="Genomic_DNA"/>
</dbReference>
<keyword evidence="1" id="KW-0472">Membrane</keyword>
<keyword evidence="3" id="KW-1185">Reference proteome</keyword>
<proteinExistence type="predicted"/>
<dbReference type="GeneID" id="6870716"/>
<protein>
    <submittedName>
        <fullName evidence="2">Uncharacterized protein</fullName>
    </submittedName>
</protein>
<dbReference type="Proteomes" id="UP000001854">
    <property type="component" value="Segment"/>
</dbReference>
<evidence type="ECO:0000256" key="1">
    <source>
        <dbReference type="SAM" id="Phobius"/>
    </source>
</evidence>
<organism evidence="2 3">
    <name type="scientific">Ralstonia phage RSB1</name>
    <dbReference type="NCBI Taxonomy" id="551790"/>
    <lineage>
        <taxon>Viruses</taxon>
        <taxon>Duplodnaviria</taxon>
        <taxon>Heunggongvirae</taxon>
        <taxon>Uroviricota</taxon>
        <taxon>Caudoviricetes</taxon>
        <taxon>Autographivirales</taxon>
        <taxon>Autonotataviridae</taxon>
        <taxon>Okabevirinae</taxon>
        <taxon>Higashivirus</taxon>
        <taxon>Higashivirus RSB1</taxon>
    </lineage>
</organism>